<protein>
    <recommendedName>
        <fullName evidence="3">Prepilin-type N-terminal cleavage/methylation domain-containing protein</fullName>
    </recommendedName>
</protein>
<accession>A0A0F9KK78</accession>
<evidence type="ECO:0000256" key="1">
    <source>
        <dbReference type="SAM" id="Phobius"/>
    </source>
</evidence>
<dbReference type="InterPro" id="IPR012902">
    <property type="entry name" value="N_methyl_site"/>
</dbReference>
<dbReference type="AlphaFoldDB" id="A0A0F9KK78"/>
<name>A0A0F9KK78_9ZZZZ</name>
<gene>
    <name evidence="2" type="ORF">LCGC14_1318390</name>
</gene>
<keyword evidence="1" id="KW-1133">Transmembrane helix</keyword>
<proteinExistence type="predicted"/>
<dbReference type="NCBIfam" id="TIGR02532">
    <property type="entry name" value="IV_pilin_GFxxxE"/>
    <property type="match status" value="1"/>
</dbReference>
<dbReference type="Gene3D" id="3.30.700.10">
    <property type="entry name" value="Glycoprotein, Type 4 Pilin"/>
    <property type="match status" value="1"/>
</dbReference>
<keyword evidence="1" id="KW-0812">Transmembrane</keyword>
<keyword evidence="1" id="KW-0472">Membrane</keyword>
<sequence length="203" mass="22213">MSYSLKNNEQGFTMVELVVGLAISLILMGIAVKIFLVQQKAYNVQQQLSEMQQNIRAATDIIVRETKMAGYDPTDLGFDGIGNNSSATSIQILADLDGNGLTTDPNEDITYKYYDDPDFQIKRKGSTGGSFQPLAENITGFTVLYFDANGVDIGTSTLADIRQIKITITGRTAKTDPDRKRVDGVGYRYGTLSASVTPENLDF</sequence>
<evidence type="ECO:0000313" key="2">
    <source>
        <dbReference type="EMBL" id="KKM82549.1"/>
    </source>
</evidence>
<organism evidence="2">
    <name type="scientific">marine sediment metagenome</name>
    <dbReference type="NCBI Taxonomy" id="412755"/>
    <lineage>
        <taxon>unclassified sequences</taxon>
        <taxon>metagenomes</taxon>
        <taxon>ecological metagenomes</taxon>
    </lineage>
</organism>
<comment type="caution">
    <text evidence="2">The sequence shown here is derived from an EMBL/GenBank/DDBJ whole genome shotgun (WGS) entry which is preliminary data.</text>
</comment>
<evidence type="ECO:0008006" key="3">
    <source>
        <dbReference type="Google" id="ProtNLM"/>
    </source>
</evidence>
<feature type="transmembrane region" description="Helical" evidence="1">
    <location>
        <begin position="12"/>
        <end position="36"/>
    </location>
</feature>
<dbReference type="Pfam" id="PF07963">
    <property type="entry name" value="N_methyl"/>
    <property type="match status" value="1"/>
</dbReference>
<reference evidence="2" key="1">
    <citation type="journal article" date="2015" name="Nature">
        <title>Complex archaea that bridge the gap between prokaryotes and eukaryotes.</title>
        <authorList>
            <person name="Spang A."/>
            <person name="Saw J.H."/>
            <person name="Jorgensen S.L."/>
            <person name="Zaremba-Niedzwiedzka K."/>
            <person name="Martijn J."/>
            <person name="Lind A.E."/>
            <person name="van Eijk R."/>
            <person name="Schleper C."/>
            <person name="Guy L."/>
            <person name="Ettema T.J."/>
        </authorList>
    </citation>
    <scope>NUCLEOTIDE SEQUENCE</scope>
</reference>
<dbReference type="SUPFAM" id="SSF54523">
    <property type="entry name" value="Pili subunits"/>
    <property type="match status" value="1"/>
</dbReference>
<dbReference type="EMBL" id="LAZR01007846">
    <property type="protein sequence ID" value="KKM82549.1"/>
    <property type="molecule type" value="Genomic_DNA"/>
</dbReference>
<dbReference type="InterPro" id="IPR045584">
    <property type="entry name" value="Pilin-like"/>
</dbReference>